<dbReference type="EMBL" id="CM007890">
    <property type="protein sequence ID" value="OTG36860.1"/>
    <property type="molecule type" value="Genomic_DNA"/>
</dbReference>
<sequence length="87" mass="9685">MDSASNDELGLLSHSMDEVNGVQISMLSFNFDHDRPFCVNSFEQQDSISSHVYELPSGSSCWIPVVPLEIMSLTGARFRSLQEACWG</sequence>
<evidence type="ECO:0000313" key="1">
    <source>
        <dbReference type="EMBL" id="KAF5821763.1"/>
    </source>
</evidence>
<reference evidence="2" key="2">
    <citation type="submission" date="2017-02" db="EMBL/GenBank/DDBJ databases">
        <title>Sunflower complete genome.</title>
        <authorList>
            <person name="Langlade N."/>
            <person name="Munos S."/>
        </authorList>
    </citation>
    <scope>NUCLEOTIDE SEQUENCE [LARGE SCALE GENOMIC DNA]</scope>
    <source>
        <tissue evidence="2">Leaves</tissue>
    </source>
</reference>
<reference evidence="1 3" key="1">
    <citation type="journal article" date="2017" name="Nature">
        <title>The sunflower genome provides insights into oil metabolism, flowering and Asterid evolution.</title>
        <authorList>
            <person name="Badouin H."/>
            <person name="Gouzy J."/>
            <person name="Grassa C.J."/>
            <person name="Murat F."/>
            <person name="Staton S.E."/>
            <person name="Cottret L."/>
            <person name="Lelandais-Briere C."/>
            <person name="Owens G.L."/>
            <person name="Carrere S."/>
            <person name="Mayjonade B."/>
            <person name="Legrand L."/>
            <person name="Gill N."/>
            <person name="Kane N.C."/>
            <person name="Bowers J.E."/>
            <person name="Hubner S."/>
            <person name="Bellec A."/>
            <person name="Berard A."/>
            <person name="Berges H."/>
            <person name="Blanchet N."/>
            <person name="Boniface M.C."/>
            <person name="Brunel D."/>
            <person name="Catrice O."/>
            <person name="Chaidir N."/>
            <person name="Claudel C."/>
            <person name="Donnadieu C."/>
            <person name="Faraut T."/>
            <person name="Fievet G."/>
            <person name="Helmstetter N."/>
            <person name="King M."/>
            <person name="Knapp S.J."/>
            <person name="Lai Z."/>
            <person name="Le Paslier M.C."/>
            <person name="Lippi Y."/>
            <person name="Lorenzon L."/>
            <person name="Mandel J.R."/>
            <person name="Marage G."/>
            <person name="Marchand G."/>
            <person name="Marquand E."/>
            <person name="Bret-Mestries E."/>
            <person name="Morien E."/>
            <person name="Nambeesan S."/>
            <person name="Nguyen T."/>
            <person name="Pegot-Espagnet P."/>
            <person name="Pouilly N."/>
            <person name="Raftis F."/>
            <person name="Sallet E."/>
            <person name="Schiex T."/>
            <person name="Thomas J."/>
            <person name="Vandecasteele C."/>
            <person name="Vares D."/>
            <person name="Vear F."/>
            <person name="Vautrin S."/>
            <person name="Crespi M."/>
            <person name="Mangin B."/>
            <person name="Burke J.M."/>
            <person name="Salse J."/>
            <person name="Munos S."/>
            <person name="Vincourt P."/>
            <person name="Rieseberg L.H."/>
            <person name="Langlade N.B."/>
        </authorList>
    </citation>
    <scope>NUCLEOTIDE SEQUENCE [LARGE SCALE GENOMIC DNA]</scope>
    <source>
        <strain evidence="3">cv. SF193</strain>
        <tissue evidence="1">Leaves</tissue>
    </source>
</reference>
<protein>
    <submittedName>
        <fullName evidence="2">Uncharacterized protein</fullName>
    </submittedName>
</protein>
<organism evidence="2 3">
    <name type="scientific">Helianthus annuus</name>
    <name type="common">Common sunflower</name>
    <dbReference type="NCBI Taxonomy" id="4232"/>
    <lineage>
        <taxon>Eukaryota</taxon>
        <taxon>Viridiplantae</taxon>
        <taxon>Streptophyta</taxon>
        <taxon>Embryophyta</taxon>
        <taxon>Tracheophyta</taxon>
        <taxon>Spermatophyta</taxon>
        <taxon>Magnoliopsida</taxon>
        <taxon>eudicotyledons</taxon>
        <taxon>Gunneridae</taxon>
        <taxon>Pentapetalae</taxon>
        <taxon>asterids</taxon>
        <taxon>campanulids</taxon>
        <taxon>Asterales</taxon>
        <taxon>Asteraceae</taxon>
        <taxon>Asteroideae</taxon>
        <taxon>Heliantheae alliance</taxon>
        <taxon>Heliantheae</taxon>
        <taxon>Helianthus</taxon>
    </lineage>
</organism>
<dbReference type="AlphaFoldDB" id="A0A251VMQ7"/>
<proteinExistence type="predicted"/>
<reference evidence="1" key="3">
    <citation type="submission" date="2020-06" db="EMBL/GenBank/DDBJ databases">
        <title>Helianthus annuus Genome sequencing and assembly Release 2.</title>
        <authorList>
            <person name="Gouzy J."/>
            <person name="Langlade N."/>
            <person name="Munos S."/>
        </authorList>
    </citation>
    <scope>NUCLEOTIDE SEQUENCE</scope>
    <source>
        <tissue evidence="1">Leaves</tissue>
    </source>
</reference>
<gene>
    <name evidence="2" type="ORF">HannXRQ_Chr01g0012411</name>
    <name evidence="1" type="ORF">HanXRQr2_Chr01g0018491</name>
</gene>
<dbReference type="EMBL" id="MNCJ02000316">
    <property type="protein sequence ID" value="KAF5821763.1"/>
    <property type="molecule type" value="Genomic_DNA"/>
</dbReference>
<evidence type="ECO:0000313" key="3">
    <source>
        <dbReference type="Proteomes" id="UP000215914"/>
    </source>
</evidence>
<keyword evidence="3" id="KW-1185">Reference proteome</keyword>
<dbReference type="Proteomes" id="UP000215914">
    <property type="component" value="Chromosome 1"/>
</dbReference>
<name>A0A251VMQ7_HELAN</name>
<dbReference type="InParanoid" id="A0A251VMQ7"/>
<evidence type="ECO:0000313" key="2">
    <source>
        <dbReference type="EMBL" id="OTG36860.1"/>
    </source>
</evidence>
<dbReference type="Gramene" id="mRNA:HanXRQr2_Chr01g0018491">
    <property type="protein sequence ID" value="mRNA:HanXRQr2_Chr01g0018491"/>
    <property type="gene ID" value="HanXRQr2_Chr01g0018491"/>
</dbReference>
<accession>A0A251VMQ7</accession>